<reference evidence="2" key="1">
    <citation type="submission" date="2022-02" db="EMBL/GenBank/DDBJ databases">
        <authorList>
            <person name="Leng L."/>
        </authorList>
    </citation>
    <scope>NUCLEOTIDE SEQUENCE</scope>
    <source>
        <strain evidence="2">JI</strain>
    </source>
</reference>
<gene>
    <name evidence="2" type="ORF">L7E55_07820</name>
</gene>
<accession>A0A9X4H2C4</accession>
<evidence type="ECO:0000259" key="1">
    <source>
        <dbReference type="Pfam" id="PF12728"/>
    </source>
</evidence>
<feature type="domain" description="Helix-turn-helix" evidence="1">
    <location>
        <begin position="12"/>
        <end position="60"/>
    </location>
</feature>
<keyword evidence="3" id="KW-1185">Reference proteome</keyword>
<comment type="caution">
    <text evidence="2">The sequence shown here is derived from an EMBL/GenBank/DDBJ whole genome shotgun (WGS) entry which is preliminary data.</text>
</comment>
<dbReference type="InterPro" id="IPR041657">
    <property type="entry name" value="HTH_17"/>
</dbReference>
<sequence>MDMDKWQEKPTLSVPEAAKILGISRSLGFRMVERGELPALRLGMKRLVVPTAAIVRILERAAGV</sequence>
<name>A0A9X4H2C4_9FIRM</name>
<dbReference type="EMBL" id="JAKOAV010000012">
    <property type="protein sequence ID" value="MDF9408266.1"/>
    <property type="molecule type" value="Genomic_DNA"/>
</dbReference>
<evidence type="ECO:0000313" key="2">
    <source>
        <dbReference type="EMBL" id="MDF9408266.1"/>
    </source>
</evidence>
<dbReference type="NCBIfam" id="TIGR01764">
    <property type="entry name" value="excise"/>
    <property type="match status" value="1"/>
</dbReference>
<dbReference type="AlphaFoldDB" id="A0A9X4H2C4"/>
<dbReference type="RefSeq" id="WP_277443573.1">
    <property type="nucleotide sequence ID" value="NZ_JAKOAV010000012.1"/>
</dbReference>
<proteinExistence type="predicted"/>
<evidence type="ECO:0000313" key="3">
    <source>
        <dbReference type="Proteomes" id="UP001154312"/>
    </source>
</evidence>
<dbReference type="Proteomes" id="UP001154312">
    <property type="component" value="Unassembled WGS sequence"/>
</dbReference>
<dbReference type="GO" id="GO:0003677">
    <property type="term" value="F:DNA binding"/>
    <property type="evidence" value="ECO:0007669"/>
    <property type="project" value="InterPro"/>
</dbReference>
<organism evidence="2 3">
    <name type="scientific">Pelotomaculum isophthalicicum JI</name>
    <dbReference type="NCBI Taxonomy" id="947010"/>
    <lineage>
        <taxon>Bacteria</taxon>
        <taxon>Bacillati</taxon>
        <taxon>Bacillota</taxon>
        <taxon>Clostridia</taxon>
        <taxon>Eubacteriales</taxon>
        <taxon>Desulfotomaculaceae</taxon>
        <taxon>Pelotomaculum</taxon>
    </lineage>
</organism>
<dbReference type="InterPro" id="IPR010093">
    <property type="entry name" value="SinI_DNA-bd"/>
</dbReference>
<protein>
    <submittedName>
        <fullName evidence="2">Helix-turn-helix domain-containing protein</fullName>
    </submittedName>
</protein>
<dbReference type="Pfam" id="PF12728">
    <property type="entry name" value="HTH_17"/>
    <property type="match status" value="1"/>
</dbReference>